<dbReference type="Proteomes" id="UP001165422">
    <property type="component" value="Unassembled WGS sequence"/>
</dbReference>
<accession>A0ABS8NAK5</accession>
<keyword evidence="1" id="KW-0732">Signal</keyword>
<dbReference type="RefSeq" id="WP_150358840.1">
    <property type="nucleotide sequence ID" value="NZ_JAJJPB010000056.1"/>
</dbReference>
<comment type="caution">
    <text evidence="2">The sequence shown here is derived from an EMBL/GenBank/DDBJ whole genome shotgun (WGS) entry which is preliminary data.</text>
</comment>
<proteinExistence type="predicted"/>
<dbReference type="EMBL" id="JAJJPB010000056">
    <property type="protein sequence ID" value="MCC9296832.1"/>
    <property type="molecule type" value="Genomic_DNA"/>
</dbReference>
<evidence type="ECO:0000313" key="3">
    <source>
        <dbReference type="Proteomes" id="UP001165422"/>
    </source>
</evidence>
<protein>
    <submittedName>
        <fullName evidence="2">Uncharacterized protein</fullName>
    </submittedName>
</protein>
<keyword evidence="3" id="KW-1185">Reference proteome</keyword>
<feature type="signal peptide" evidence="1">
    <location>
        <begin position="1"/>
        <end position="29"/>
    </location>
</feature>
<evidence type="ECO:0000313" key="2">
    <source>
        <dbReference type="EMBL" id="MCC9296832.1"/>
    </source>
</evidence>
<gene>
    <name evidence="2" type="ORF">LN736_18545</name>
</gene>
<organism evidence="2 3">
    <name type="scientific">Clostridium aromativorans</name>
    <dbReference type="NCBI Taxonomy" id="2836848"/>
    <lineage>
        <taxon>Bacteria</taxon>
        <taxon>Bacillati</taxon>
        <taxon>Bacillota</taxon>
        <taxon>Clostridia</taxon>
        <taxon>Eubacteriales</taxon>
        <taxon>Clostridiaceae</taxon>
        <taxon>Clostridium</taxon>
    </lineage>
</organism>
<name>A0ABS8NAK5_9CLOT</name>
<reference evidence="2" key="1">
    <citation type="submission" date="2021-11" db="EMBL/GenBank/DDBJ databases">
        <authorList>
            <person name="Qingchun L."/>
            <person name="Dong Z."/>
            <person name="Zongwei Q."/>
            <person name="Jia Z."/>
            <person name="Duotao L."/>
        </authorList>
    </citation>
    <scope>NUCLEOTIDE SEQUENCE</scope>
    <source>
        <strain evidence="2">WLY-B-L2</strain>
    </source>
</reference>
<evidence type="ECO:0000256" key="1">
    <source>
        <dbReference type="SAM" id="SignalP"/>
    </source>
</evidence>
<feature type="chain" id="PRO_5045837509" evidence="1">
    <location>
        <begin position="30"/>
        <end position="161"/>
    </location>
</feature>
<sequence length="161" mass="17461">MTRHKLKKALSLLLLTTVFSVTTFSSVSASSIVNSESAKFVPMLGGGPSPSAAWTYRTSYYHTFTHNQLRTLNNKYQSTIRSSTYVAGQYAYNVSVVALGFMGKSGAVAASYISLFGQTYFSKIQSSANVIASAYGKGGSVRLKVIEYYRPASGEKMIIFA</sequence>